<dbReference type="PANTHER" id="PTHR43570">
    <property type="entry name" value="ALDEHYDE DEHYDROGENASE"/>
    <property type="match status" value="1"/>
</dbReference>
<dbReference type="Proteomes" id="UP000253594">
    <property type="component" value="Unassembled WGS sequence"/>
</dbReference>
<accession>A0A367MEL9</accession>
<evidence type="ECO:0000256" key="5">
    <source>
        <dbReference type="ARBA" id="ARBA00051636"/>
    </source>
</evidence>
<gene>
    <name evidence="10" type="ORF">DT376_05515</name>
</gene>
<evidence type="ECO:0000256" key="6">
    <source>
        <dbReference type="ARBA" id="ARBA00066991"/>
    </source>
</evidence>
<organism evidence="10 11">
    <name type="scientific">Pseudomonas aeruginosa</name>
    <dbReference type="NCBI Taxonomy" id="287"/>
    <lineage>
        <taxon>Bacteria</taxon>
        <taxon>Pseudomonadati</taxon>
        <taxon>Pseudomonadota</taxon>
        <taxon>Gammaproteobacteria</taxon>
        <taxon>Pseudomonadales</taxon>
        <taxon>Pseudomonadaceae</taxon>
        <taxon>Pseudomonas</taxon>
    </lineage>
</organism>
<dbReference type="AlphaFoldDB" id="A0A367MEL9"/>
<dbReference type="PROSITE" id="PS00687">
    <property type="entry name" value="ALDEHYDE_DEHYDR_GLU"/>
    <property type="match status" value="1"/>
</dbReference>
<dbReference type="InterPro" id="IPR029063">
    <property type="entry name" value="SAM-dependent_MTases_sf"/>
</dbReference>
<reference evidence="10 11" key="1">
    <citation type="submission" date="2018-07" db="EMBL/GenBank/DDBJ databases">
        <title>Mechanisms of high-level aminoglycoside resistance among Gram-negative pathogens in Brazil.</title>
        <authorList>
            <person name="Ballaben A.S."/>
            <person name="Darini A.L.C."/>
            <person name="Doi Y."/>
        </authorList>
    </citation>
    <scope>NUCLEOTIDE SEQUENCE [LARGE SCALE GENOMIC DNA]</scope>
    <source>
        <strain evidence="10 11">B2-305</strain>
    </source>
</reference>
<evidence type="ECO:0000256" key="3">
    <source>
        <dbReference type="ARBA" id="ARBA00023027"/>
    </source>
</evidence>
<keyword evidence="3" id="KW-0520">NAD</keyword>
<feature type="active site" evidence="7">
    <location>
        <position position="225"/>
    </location>
</feature>
<dbReference type="Gene3D" id="3.40.309.10">
    <property type="entry name" value="Aldehyde Dehydrogenase, Chain A, domain 2"/>
    <property type="match status" value="1"/>
</dbReference>
<evidence type="ECO:0000259" key="9">
    <source>
        <dbReference type="Pfam" id="PF00171"/>
    </source>
</evidence>
<evidence type="ECO:0000313" key="10">
    <source>
        <dbReference type="EMBL" id="RCI75839.1"/>
    </source>
</evidence>
<dbReference type="InterPro" id="IPR016162">
    <property type="entry name" value="Ald_DH_N"/>
</dbReference>
<evidence type="ECO:0000313" key="11">
    <source>
        <dbReference type="Proteomes" id="UP000253594"/>
    </source>
</evidence>
<sequence>MVADIAYLQQSQQEINQLEALFARQRAAYLAQPMPDATQRVQWLKALRDLLFKEQQALIEAIDRDFSARSADETLLAEIMPSLHGIHYAAKRVKKWMKPARRAVGLQFQPASAQVVYQPLGVVGVIVPWNYPLFLSIGPLTGALAAGNRVMIKMSESTPATGRLLKDLLARIFPEDQVAVVLGEVDVGVAFSKLPFDHLLFTGATSVGKHVMRAAAENLTPVTLELGGKSPAIVSDSVPMKDAAERIAFGKSLNAGQTCVAPDYVLVPSRRVEEFVSQYKEVVQGFFPRLSDNPDYTAIINERQLGRLRGYLDDAREKGATLVPLFAEGQQRRLPQTLLLNVSDDMKVMQEEIFGPLLPVIPYERLEDALAYVNQRPRPLALYYFGYDKAQQQRVLHETHSGGVCLNDTLLHVAQDDIPFGGVGPSGMGHYHGHEGFLTFSKAKGGAPRSKRVRSLAWVVVRWVHATRPRMFFLENVEEFQDWGPLDESGKPIKSEAGRTFRAFIACLTTGLAEDHPDMSEILDAIGLWVPKQALVRGLGCDVQWRERRAANAGAPTIRKRLFMIGRTDGRPIVWPSPKRHQTPQPGQLPWRSAAECIDWSDLGTSLFDRARPLVDNTCRRVAKGFWRHTVMADQPYLVPMDAQHLAAASLTEFANASNQRTFSVAEPLRTQVAQVKGGHFALSAATLVEIGYGERAGQAPRAPGLAKPLGTVVASGQKHALVTAAMVTLRKGSVGNGLLQPMNAITTGSGHHAIAACHFEQANGGFYTGDGRAADAPLSTILGRGTNQRLATAYLVKYYGTGHNCQDLREPMHTLPTRERMALVTVTKVPASILPPELLERAKRCAEFLRKYLPEHFSEPADVVLLGDYALVDFTLRMLKAPELKMAQGFSPDYIIDRGLFETADGQLEWRPINNTEQIRLIGNSVCPDEAEDLIAANAADLIDLYQREAA</sequence>
<dbReference type="GO" id="GO:0004029">
    <property type="term" value="F:aldehyde dehydrogenase (NAD+) activity"/>
    <property type="evidence" value="ECO:0007669"/>
    <property type="project" value="TreeGrafter"/>
</dbReference>
<dbReference type="InterPro" id="IPR016163">
    <property type="entry name" value="Ald_DH_C"/>
</dbReference>
<comment type="caution">
    <text evidence="10">The sequence shown here is derived from an EMBL/GenBank/DDBJ whole genome shotgun (WGS) entry which is preliminary data.</text>
</comment>
<dbReference type="InterPro" id="IPR015590">
    <property type="entry name" value="Aldehyde_DH_dom"/>
</dbReference>
<dbReference type="InterPro" id="IPR029510">
    <property type="entry name" value="Ald_DH_CS_GLU"/>
</dbReference>
<dbReference type="Gene3D" id="3.40.50.150">
    <property type="entry name" value="Vaccinia Virus protein VP39"/>
    <property type="match status" value="1"/>
</dbReference>
<dbReference type="Pfam" id="PF00171">
    <property type="entry name" value="Aldedh"/>
    <property type="match status" value="1"/>
</dbReference>
<dbReference type="FunFam" id="3.40.309.10:FF:000003">
    <property type="entry name" value="Aldehyde dehydrogenase"/>
    <property type="match status" value="1"/>
</dbReference>
<dbReference type="GO" id="GO:0005737">
    <property type="term" value="C:cytoplasm"/>
    <property type="evidence" value="ECO:0007669"/>
    <property type="project" value="TreeGrafter"/>
</dbReference>
<evidence type="ECO:0000256" key="8">
    <source>
        <dbReference type="RuleBase" id="RU003345"/>
    </source>
</evidence>
<dbReference type="PANTHER" id="PTHR43570:SF20">
    <property type="entry name" value="ALDEHYDE DEHYDROGENASE ALDX-RELATED"/>
    <property type="match status" value="1"/>
</dbReference>
<dbReference type="GO" id="GO:0006081">
    <property type="term" value="P:aldehyde metabolic process"/>
    <property type="evidence" value="ECO:0007669"/>
    <property type="project" value="InterPro"/>
</dbReference>
<dbReference type="InterPro" id="IPR012394">
    <property type="entry name" value="Aldehyde_DH_NAD(P)"/>
</dbReference>
<dbReference type="GO" id="GO:0050269">
    <property type="term" value="F:coniferyl-aldehyde dehydrogenase [NAD(P)+] activity"/>
    <property type="evidence" value="ECO:0007669"/>
    <property type="project" value="UniProtKB-EC"/>
</dbReference>
<evidence type="ECO:0000256" key="2">
    <source>
        <dbReference type="ARBA" id="ARBA00023002"/>
    </source>
</evidence>
<evidence type="ECO:0000256" key="7">
    <source>
        <dbReference type="PROSITE-ProRule" id="PRU10007"/>
    </source>
</evidence>
<evidence type="ECO:0000256" key="4">
    <source>
        <dbReference type="ARBA" id="ARBA00051482"/>
    </source>
</evidence>
<dbReference type="Gene3D" id="3.40.605.10">
    <property type="entry name" value="Aldehyde Dehydrogenase, Chain A, domain 1"/>
    <property type="match status" value="1"/>
</dbReference>
<dbReference type="EC" id="1.2.1.68" evidence="6"/>
<name>A0A367MEL9_PSEAI</name>
<dbReference type="FunFam" id="3.40.605.10:FF:000004">
    <property type="entry name" value="Aldehyde dehydrogenase"/>
    <property type="match status" value="1"/>
</dbReference>
<dbReference type="CDD" id="cd07133">
    <property type="entry name" value="ALDH_CALDH_CalB"/>
    <property type="match status" value="1"/>
</dbReference>
<dbReference type="SUPFAM" id="SSF53720">
    <property type="entry name" value="ALDH-like"/>
    <property type="match status" value="1"/>
</dbReference>
<comment type="catalytic activity">
    <reaction evidence="5">
        <text>(E)-coniferaldehyde + NADP(+) + H2O = (E)-ferulate + NADPH + 2 H(+)</text>
        <dbReference type="Rhea" id="RHEA:23964"/>
        <dbReference type="ChEBI" id="CHEBI:15377"/>
        <dbReference type="ChEBI" id="CHEBI:15378"/>
        <dbReference type="ChEBI" id="CHEBI:16547"/>
        <dbReference type="ChEBI" id="CHEBI:29749"/>
        <dbReference type="ChEBI" id="CHEBI:57783"/>
        <dbReference type="ChEBI" id="CHEBI:58349"/>
        <dbReference type="EC" id="1.2.1.68"/>
    </reaction>
</comment>
<proteinExistence type="inferred from homology"/>
<evidence type="ECO:0000256" key="1">
    <source>
        <dbReference type="ARBA" id="ARBA00009986"/>
    </source>
</evidence>
<keyword evidence="2 8" id="KW-0560">Oxidoreductase</keyword>
<comment type="catalytic activity">
    <reaction evidence="4">
        <text>(E)-coniferaldehyde + NAD(+) + H2O = (E)-ferulate + NADH + 2 H(+)</text>
        <dbReference type="Rhea" id="RHEA:23968"/>
        <dbReference type="ChEBI" id="CHEBI:15377"/>
        <dbReference type="ChEBI" id="CHEBI:15378"/>
        <dbReference type="ChEBI" id="CHEBI:16547"/>
        <dbReference type="ChEBI" id="CHEBI:29749"/>
        <dbReference type="ChEBI" id="CHEBI:57540"/>
        <dbReference type="ChEBI" id="CHEBI:57945"/>
        <dbReference type="EC" id="1.2.1.68"/>
    </reaction>
</comment>
<dbReference type="SUPFAM" id="SSF53335">
    <property type="entry name" value="S-adenosyl-L-methionine-dependent methyltransferases"/>
    <property type="match status" value="1"/>
</dbReference>
<feature type="domain" description="Aldehyde dehydrogenase" evidence="9">
    <location>
        <begin position="17"/>
        <end position="444"/>
    </location>
</feature>
<dbReference type="EMBL" id="QORE01000113">
    <property type="protein sequence ID" value="RCI75839.1"/>
    <property type="molecule type" value="Genomic_DNA"/>
</dbReference>
<dbReference type="InterPro" id="IPR016161">
    <property type="entry name" value="Ald_DH/histidinol_DH"/>
</dbReference>
<comment type="similarity">
    <text evidence="1 8">Belongs to the aldehyde dehydrogenase family.</text>
</comment>
<protein>
    <recommendedName>
        <fullName evidence="6">coniferyl-aldehyde dehydrogenase</fullName>
        <ecNumber evidence="6">1.2.1.68</ecNumber>
    </recommendedName>
</protein>